<dbReference type="GO" id="GO:0005886">
    <property type="term" value="C:plasma membrane"/>
    <property type="evidence" value="ECO:0007669"/>
    <property type="project" value="UniProtKB-SubCell"/>
</dbReference>
<dbReference type="PANTHER" id="PTHR30086">
    <property type="entry name" value="ARGININE EXPORTER PROTEIN ARGO"/>
    <property type="match status" value="1"/>
</dbReference>
<protein>
    <submittedName>
        <fullName evidence="7">LysE family translocator</fullName>
    </submittedName>
</protein>
<keyword evidence="4 6" id="KW-1133">Transmembrane helix</keyword>
<keyword evidence="2" id="KW-1003">Cell membrane</keyword>
<dbReference type="PIRSF" id="PIRSF006324">
    <property type="entry name" value="LeuE"/>
    <property type="match status" value="1"/>
</dbReference>
<comment type="caution">
    <text evidence="7">The sequence shown here is derived from an EMBL/GenBank/DDBJ whole genome shotgun (WGS) entry which is preliminary data.</text>
</comment>
<dbReference type="Proteomes" id="UP000283077">
    <property type="component" value="Unassembled WGS sequence"/>
</dbReference>
<dbReference type="Pfam" id="PF01810">
    <property type="entry name" value="LysE"/>
    <property type="match status" value="1"/>
</dbReference>
<evidence type="ECO:0000256" key="5">
    <source>
        <dbReference type="ARBA" id="ARBA00023136"/>
    </source>
</evidence>
<name>A0A437QFS0_9GAMM</name>
<evidence type="ECO:0000256" key="3">
    <source>
        <dbReference type="ARBA" id="ARBA00022692"/>
    </source>
</evidence>
<dbReference type="InterPro" id="IPR001123">
    <property type="entry name" value="LeuE-type"/>
</dbReference>
<evidence type="ECO:0000256" key="6">
    <source>
        <dbReference type="SAM" id="Phobius"/>
    </source>
</evidence>
<gene>
    <name evidence="7" type="ORF">EOE67_16850</name>
</gene>
<dbReference type="OrthoDB" id="9804822at2"/>
<dbReference type="GO" id="GO:0042970">
    <property type="term" value="F:homoserine transmembrane transporter activity"/>
    <property type="evidence" value="ECO:0007669"/>
    <property type="project" value="TreeGrafter"/>
</dbReference>
<keyword evidence="3 6" id="KW-0812">Transmembrane</keyword>
<accession>A0A437QFS0</accession>
<sequence>MINMTLLSVFIPTFLFVSITPGLCMTLSMTLGISLGVRRTLWMMWGEMLGVALVATSAVLGVAAILLGMPQLLVAFKWLGGAYLCYVGLQMWQSKGKLAIPAAGTVIEVSRRQLFWQGFLTAVSNPKGWAFHMALLPPFIDAKLPFWPQLAVLMCIILLLEFGCLLLYASGGKALRLIFAQEHNVRLLNRIAGSLMLLVGVWLALS</sequence>
<comment type="subcellular location">
    <subcellularLocation>
        <location evidence="1">Cell membrane</location>
        <topology evidence="1">Multi-pass membrane protein</topology>
    </subcellularLocation>
</comment>
<keyword evidence="8" id="KW-1185">Reference proteome</keyword>
<feature type="transmembrane region" description="Helical" evidence="6">
    <location>
        <begin position="146"/>
        <end position="167"/>
    </location>
</feature>
<feature type="transmembrane region" description="Helical" evidence="6">
    <location>
        <begin position="187"/>
        <end position="205"/>
    </location>
</feature>
<keyword evidence="5 6" id="KW-0472">Membrane</keyword>
<reference evidence="7 8" key="1">
    <citation type="submission" date="2019-01" db="EMBL/GenBank/DDBJ databases">
        <authorList>
            <person name="Chen W.-M."/>
        </authorList>
    </citation>
    <scope>NUCLEOTIDE SEQUENCE [LARGE SCALE GENOMIC DNA]</scope>
    <source>
        <strain evidence="7 8">KYPC3</strain>
    </source>
</reference>
<feature type="transmembrane region" description="Helical" evidence="6">
    <location>
        <begin position="74"/>
        <end position="92"/>
    </location>
</feature>
<evidence type="ECO:0000256" key="2">
    <source>
        <dbReference type="ARBA" id="ARBA00022475"/>
    </source>
</evidence>
<evidence type="ECO:0000256" key="1">
    <source>
        <dbReference type="ARBA" id="ARBA00004651"/>
    </source>
</evidence>
<dbReference type="AlphaFoldDB" id="A0A437QFS0"/>
<proteinExistence type="predicted"/>
<evidence type="ECO:0000256" key="4">
    <source>
        <dbReference type="ARBA" id="ARBA00022989"/>
    </source>
</evidence>
<dbReference type="EMBL" id="SACS01000022">
    <property type="protein sequence ID" value="RVU33391.1"/>
    <property type="molecule type" value="Genomic_DNA"/>
</dbReference>
<dbReference type="PANTHER" id="PTHR30086:SF5">
    <property type="entry name" value="HOMOGENTISATE EXPORT PROTEIN"/>
    <property type="match status" value="1"/>
</dbReference>
<evidence type="ECO:0000313" key="7">
    <source>
        <dbReference type="EMBL" id="RVU33391.1"/>
    </source>
</evidence>
<organism evidence="7 8">
    <name type="scientific">Rheinheimera riviphila</name>
    <dbReference type="NCBI Taxonomy" id="1834037"/>
    <lineage>
        <taxon>Bacteria</taxon>
        <taxon>Pseudomonadati</taxon>
        <taxon>Pseudomonadota</taxon>
        <taxon>Gammaproteobacteria</taxon>
        <taxon>Chromatiales</taxon>
        <taxon>Chromatiaceae</taxon>
        <taxon>Rheinheimera</taxon>
    </lineage>
</organism>
<evidence type="ECO:0000313" key="8">
    <source>
        <dbReference type="Proteomes" id="UP000283077"/>
    </source>
</evidence>
<feature type="transmembrane region" description="Helical" evidence="6">
    <location>
        <begin position="48"/>
        <end position="67"/>
    </location>
</feature>